<dbReference type="EMBL" id="LUEZ02000009">
    <property type="protein sequence ID" value="RDB29763.1"/>
    <property type="molecule type" value="Genomic_DNA"/>
</dbReference>
<comment type="caution">
    <text evidence="1">The sequence shown here is derived from an EMBL/GenBank/DDBJ whole genome shotgun (WGS) entry which is preliminary data.</text>
</comment>
<dbReference type="InParanoid" id="A0A369KDC2"/>
<evidence type="ECO:0000313" key="2">
    <source>
        <dbReference type="Proteomes" id="UP000076154"/>
    </source>
</evidence>
<gene>
    <name evidence="1" type="ORF">Hypma_013769</name>
</gene>
<reference evidence="1" key="1">
    <citation type="submission" date="2018-04" db="EMBL/GenBank/DDBJ databases">
        <title>Whole genome sequencing of Hypsizygus marmoreus.</title>
        <authorList>
            <person name="Choi I.-G."/>
            <person name="Min B."/>
            <person name="Kim J.-G."/>
            <person name="Kim S."/>
            <person name="Oh Y.-L."/>
            <person name="Kong W.-S."/>
            <person name="Park H."/>
            <person name="Jeong J."/>
            <person name="Song E.-S."/>
        </authorList>
    </citation>
    <scope>NUCLEOTIDE SEQUENCE [LARGE SCALE GENOMIC DNA]</scope>
    <source>
        <strain evidence="1">51987-8</strain>
    </source>
</reference>
<name>A0A369KDC2_HYPMA</name>
<dbReference type="OrthoDB" id="3365698at2759"/>
<sequence length="551" mass="62579">MDPDHLPALGLLHHRVSSLDHILQTNNPPSDDEIDQIQYLLHDIERFFTQKHGERCDSDEYRLLKASHKACQSAMSSFRRLPAEILLNIFSLVALPQLDIGGYCSSNFLDITQEPWTLTHVNSSWRAITLSHREIWSQIRINLGALSRKYKLEPPLVMLLCALQRSSNHSLSIDFTDNFLLGTLWPSGSRAPELLNALLQHSPRWVDVKFTMEYKNFPLLTQAREHLPLLHSLEVYGYGRKMFDILRAFEVAPSLREVSIGLDAPYTLVLPWLQLTKVQSWLIPVPTVTYWAPLDQTWNVEDFSLTIAFDQLPPWMSMPVEPPRSVRDILQHDRMLRLQINSELALNGLSAPALEVLHIFSHQEESSLEYVTSFLRRSSCSLQSLLLTNATIHSSLDLMPLLQSAPSLTFLQVKLGQPNWRILFALLTVKDDQCLLPILTTLRVYFGTDISLSCALPGIPEYAVDMVLSRLAGREGVHCLESIALLELPRPLSSQFLTALVKLEELGLNVAHDLRPGDIPQVSLWASEFQGYSSWRPGLFWNDIPTLPSHN</sequence>
<evidence type="ECO:0000313" key="1">
    <source>
        <dbReference type="EMBL" id="RDB29763.1"/>
    </source>
</evidence>
<protein>
    <submittedName>
        <fullName evidence="1">Uncharacterized protein</fullName>
    </submittedName>
</protein>
<dbReference type="Proteomes" id="UP000076154">
    <property type="component" value="Unassembled WGS sequence"/>
</dbReference>
<keyword evidence="2" id="KW-1185">Reference proteome</keyword>
<accession>A0A369KDC2</accession>
<organism evidence="1 2">
    <name type="scientific">Hypsizygus marmoreus</name>
    <name type="common">White beech mushroom</name>
    <name type="synonym">Agaricus marmoreus</name>
    <dbReference type="NCBI Taxonomy" id="39966"/>
    <lineage>
        <taxon>Eukaryota</taxon>
        <taxon>Fungi</taxon>
        <taxon>Dikarya</taxon>
        <taxon>Basidiomycota</taxon>
        <taxon>Agaricomycotina</taxon>
        <taxon>Agaricomycetes</taxon>
        <taxon>Agaricomycetidae</taxon>
        <taxon>Agaricales</taxon>
        <taxon>Tricholomatineae</taxon>
        <taxon>Lyophyllaceae</taxon>
        <taxon>Hypsizygus</taxon>
    </lineage>
</organism>
<proteinExistence type="predicted"/>
<dbReference type="AlphaFoldDB" id="A0A369KDC2"/>